<name>A0A9Q1DAL7_CONCO</name>
<dbReference type="Proteomes" id="UP001152803">
    <property type="component" value="Unassembled WGS sequence"/>
</dbReference>
<dbReference type="OrthoDB" id="284782at2759"/>
<evidence type="ECO:0000313" key="7">
    <source>
        <dbReference type="Proteomes" id="UP001152803"/>
    </source>
</evidence>
<evidence type="ECO:0000313" key="6">
    <source>
        <dbReference type="EMBL" id="KAJ8264868.1"/>
    </source>
</evidence>
<feature type="domain" description="Immunoglobulin" evidence="5">
    <location>
        <begin position="45"/>
        <end position="143"/>
    </location>
</feature>
<dbReference type="Gene3D" id="2.60.40.10">
    <property type="entry name" value="Immunoglobulins"/>
    <property type="match status" value="1"/>
</dbReference>
<evidence type="ECO:0000256" key="4">
    <source>
        <dbReference type="SAM" id="Phobius"/>
    </source>
</evidence>
<dbReference type="PANTHER" id="PTHR11860">
    <property type="entry name" value="POLYMERIC-IMMUNOGLOBULIN RECEPTOR"/>
    <property type="match status" value="1"/>
</dbReference>
<comment type="caution">
    <text evidence="6">The sequence shown here is derived from an EMBL/GenBank/DDBJ whole genome shotgun (WGS) entry which is preliminary data.</text>
</comment>
<dbReference type="InterPro" id="IPR013106">
    <property type="entry name" value="Ig_V-set"/>
</dbReference>
<dbReference type="EMBL" id="JAFJMO010000010">
    <property type="protein sequence ID" value="KAJ8264868.1"/>
    <property type="molecule type" value="Genomic_DNA"/>
</dbReference>
<proteinExistence type="predicted"/>
<dbReference type="GO" id="GO:0005886">
    <property type="term" value="C:plasma membrane"/>
    <property type="evidence" value="ECO:0007669"/>
    <property type="project" value="TreeGrafter"/>
</dbReference>
<dbReference type="SMART" id="SM00409">
    <property type="entry name" value="IG"/>
    <property type="match status" value="1"/>
</dbReference>
<dbReference type="Pfam" id="PF07686">
    <property type="entry name" value="V-set"/>
    <property type="match status" value="1"/>
</dbReference>
<accession>A0A9Q1DAL7</accession>
<evidence type="ECO:0000259" key="5">
    <source>
        <dbReference type="SMART" id="SM00409"/>
    </source>
</evidence>
<evidence type="ECO:0000256" key="3">
    <source>
        <dbReference type="ARBA" id="ARBA00023136"/>
    </source>
</evidence>
<dbReference type="InterPro" id="IPR036179">
    <property type="entry name" value="Ig-like_dom_sf"/>
</dbReference>
<dbReference type="GO" id="GO:0004888">
    <property type="term" value="F:transmembrane signaling receptor activity"/>
    <property type="evidence" value="ECO:0007669"/>
    <property type="project" value="TreeGrafter"/>
</dbReference>
<keyword evidence="7" id="KW-1185">Reference proteome</keyword>
<keyword evidence="2 4" id="KW-0812">Transmembrane</keyword>
<dbReference type="InterPro" id="IPR050671">
    <property type="entry name" value="CD300_family_receptors"/>
</dbReference>
<reference evidence="6" key="1">
    <citation type="journal article" date="2023" name="Science">
        <title>Genome structures resolve the early diversification of teleost fishes.</title>
        <authorList>
            <person name="Parey E."/>
            <person name="Louis A."/>
            <person name="Montfort J."/>
            <person name="Bouchez O."/>
            <person name="Roques C."/>
            <person name="Iampietro C."/>
            <person name="Lluch J."/>
            <person name="Castinel A."/>
            <person name="Donnadieu C."/>
            <person name="Desvignes T."/>
            <person name="Floi Bucao C."/>
            <person name="Jouanno E."/>
            <person name="Wen M."/>
            <person name="Mejri S."/>
            <person name="Dirks R."/>
            <person name="Jansen H."/>
            <person name="Henkel C."/>
            <person name="Chen W.J."/>
            <person name="Zahm M."/>
            <person name="Cabau C."/>
            <person name="Klopp C."/>
            <person name="Thompson A.W."/>
            <person name="Robinson-Rechavi M."/>
            <person name="Braasch I."/>
            <person name="Lecointre G."/>
            <person name="Bobe J."/>
            <person name="Postlethwait J.H."/>
            <person name="Berthelot C."/>
            <person name="Roest Crollius H."/>
            <person name="Guiguen Y."/>
        </authorList>
    </citation>
    <scope>NUCLEOTIDE SEQUENCE</scope>
    <source>
        <strain evidence="6">Concon-B</strain>
    </source>
</reference>
<organism evidence="6 7">
    <name type="scientific">Conger conger</name>
    <name type="common">Conger eel</name>
    <name type="synonym">Muraena conger</name>
    <dbReference type="NCBI Taxonomy" id="82655"/>
    <lineage>
        <taxon>Eukaryota</taxon>
        <taxon>Metazoa</taxon>
        <taxon>Chordata</taxon>
        <taxon>Craniata</taxon>
        <taxon>Vertebrata</taxon>
        <taxon>Euteleostomi</taxon>
        <taxon>Actinopterygii</taxon>
        <taxon>Neopterygii</taxon>
        <taxon>Teleostei</taxon>
        <taxon>Anguilliformes</taxon>
        <taxon>Congridae</taxon>
        <taxon>Conger</taxon>
    </lineage>
</organism>
<dbReference type="InterPro" id="IPR003599">
    <property type="entry name" value="Ig_sub"/>
</dbReference>
<comment type="subcellular location">
    <subcellularLocation>
        <location evidence="1">Membrane</location>
    </subcellularLocation>
</comment>
<evidence type="ECO:0000256" key="2">
    <source>
        <dbReference type="ARBA" id="ARBA00022692"/>
    </source>
</evidence>
<sequence length="221" mass="24476">MTFTWTSEAAPDGRETPSAEYFHFLCFTVSCLACGSVGAAAVSAPREVSGAVGQTVTVHCGYERRYARRAKYWCRGKPYESCREVVRTGGPAERDRTSITDDRNARVFSVTISSLQPHDPDSYWCVVSLPFRNVFAPVRLYVHQPTVPPFTTTATKGPEDCRAPHSDAWATLRWVLFFLMLACPLGVCAWERRAGRCCGSPCPRTCVPSCPSRLPPFPRTG</sequence>
<feature type="transmembrane region" description="Helical" evidence="4">
    <location>
        <begin position="171"/>
        <end position="190"/>
    </location>
</feature>
<dbReference type="InterPro" id="IPR013783">
    <property type="entry name" value="Ig-like_fold"/>
</dbReference>
<dbReference type="AlphaFoldDB" id="A0A9Q1DAL7"/>
<protein>
    <recommendedName>
        <fullName evidence="5">Immunoglobulin domain-containing protein</fullName>
    </recommendedName>
</protein>
<dbReference type="SUPFAM" id="SSF48726">
    <property type="entry name" value="Immunoglobulin"/>
    <property type="match status" value="1"/>
</dbReference>
<gene>
    <name evidence="6" type="ORF">COCON_G00139670</name>
</gene>
<keyword evidence="3 4" id="KW-0472">Membrane</keyword>
<keyword evidence="4" id="KW-1133">Transmembrane helix</keyword>
<evidence type="ECO:0000256" key="1">
    <source>
        <dbReference type="ARBA" id="ARBA00004370"/>
    </source>
</evidence>
<dbReference type="PANTHER" id="PTHR11860:SF111">
    <property type="entry name" value="IMMUNOGLOBULIN SUBTYPE DOMAIN-CONTAINING PROTEIN"/>
    <property type="match status" value="1"/>
</dbReference>